<proteinExistence type="predicted"/>
<keyword evidence="2" id="KW-1185">Reference proteome</keyword>
<protein>
    <submittedName>
        <fullName evidence="1">Uncharacterized protein</fullName>
    </submittedName>
</protein>
<dbReference type="EMBL" id="BAABJP010000051">
    <property type="protein sequence ID" value="GAA5172477.1"/>
    <property type="molecule type" value="Genomic_DNA"/>
</dbReference>
<gene>
    <name evidence="1" type="ORF">GCM10023321_72380</name>
</gene>
<reference evidence="2" key="1">
    <citation type="journal article" date="2019" name="Int. J. Syst. Evol. Microbiol.">
        <title>The Global Catalogue of Microorganisms (GCM) 10K type strain sequencing project: providing services to taxonomists for standard genome sequencing and annotation.</title>
        <authorList>
            <consortium name="The Broad Institute Genomics Platform"/>
            <consortium name="The Broad Institute Genome Sequencing Center for Infectious Disease"/>
            <person name="Wu L."/>
            <person name="Ma J."/>
        </authorList>
    </citation>
    <scope>NUCLEOTIDE SEQUENCE [LARGE SCALE GENOMIC DNA]</scope>
    <source>
        <strain evidence="2">JCM 18303</strain>
    </source>
</reference>
<name>A0ABP9R7W1_9PSEU</name>
<dbReference type="RefSeq" id="WP_185065200.1">
    <property type="nucleotide sequence ID" value="NZ_BAABJP010000051.1"/>
</dbReference>
<evidence type="ECO:0000313" key="1">
    <source>
        <dbReference type="EMBL" id="GAA5172477.1"/>
    </source>
</evidence>
<comment type="caution">
    <text evidence="1">The sequence shown here is derived from an EMBL/GenBank/DDBJ whole genome shotgun (WGS) entry which is preliminary data.</text>
</comment>
<evidence type="ECO:0000313" key="2">
    <source>
        <dbReference type="Proteomes" id="UP001428817"/>
    </source>
</evidence>
<sequence length="268" mass="28838">MAGEIKPGDAEAAAQLVALGMRPKLLPSRDALYANLVNRYREDDVYKDLVHRVAAGLGLVVLAVNAQSGAVLAATEESVFEIKMDEYARRTALQNRQADKVLHGLAHLAVAALAFPRPDDLGNDAYVGRVSVEQVDAAVREACRVLEERTNGGSVNSDPESEAPELERVWRMYLRRPETAATKDGRVASGTTRGIVARALRFLADQGFLVAVGGAGADSGTYRTTPRYQVQVRELAAQRTFDELLELGVLPAAPAEGSLRVTDSEALV</sequence>
<accession>A0ABP9R7W1</accession>
<dbReference type="Proteomes" id="UP001428817">
    <property type="component" value="Unassembled WGS sequence"/>
</dbReference>
<organism evidence="1 2">
    <name type="scientific">Pseudonocardia eucalypti</name>
    <dbReference type="NCBI Taxonomy" id="648755"/>
    <lineage>
        <taxon>Bacteria</taxon>
        <taxon>Bacillati</taxon>
        <taxon>Actinomycetota</taxon>
        <taxon>Actinomycetes</taxon>
        <taxon>Pseudonocardiales</taxon>
        <taxon>Pseudonocardiaceae</taxon>
        <taxon>Pseudonocardia</taxon>
    </lineage>
</organism>